<dbReference type="AlphaFoldDB" id="A0A364V6I0"/>
<dbReference type="EC" id="2.1.1.72" evidence="1"/>
<feature type="domain" description="MmeI-like target recognition" evidence="8">
    <location>
        <begin position="617"/>
        <end position="822"/>
    </location>
</feature>
<evidence type="ECO:0000259" key="8">
    <source>
        <dbReference type="Pfam" id="PF20466"/>
    </source>
</evidence>
<dbReference type="GO" id="GO:0032259">
    <property type="term" value="P:methylation"/>
    <property type="evidence" value="ECO:0007669"/>
    <property type="project" value="UniProtKB-KW"/>
</dbReference>
<feature type="compositionally biased region" description="Basic residues" evidence="5">
    <location>
        <begin position="916"/>
        <end position="927"/>
    </location>
</feature>
<evidence type="ECO:0000259" key="10">
    <source>
        <dbReference type="Pfam" id="PF20473"/>
    </source>
</evidence>
<comment type="catalytic activity">
    <reaction evidence="4">
        <text>a 2'-deoxyadenosine in DNA + S-adenosyl-L-methionine = an N(6)-methyl-2'-deoxyadenosine in DNA + S-adenosyl-L-homocysteine + H(+)</text>
        <dbReference type="Rhea" id="RHEA:15197"/>
        <dbReference type="Rhea" id="RHEA-COMP:12418"/>
        <dbReference type="Rhea" id="RHEA-COMP:12419"/>
        <dbReference type="ChEBI" id="CHEBI:15378"/>
        <dbReference type="ChEBI" id="CHEBI:57856"/>
        <dbReference type="ChEBI" id="CHEBI:59789"/>
        <dbReference type="ChEBI" id="CHEBI:90615"/>
        <dbReference type="ChEBI" id="CHEBI:90616"/>
        <dbReference type="EC" id="2.1.1.72"/>
    </reaction>
</comment>
<feature type="domain" description="MmeI-like N-terminal" evidence="6">
    <location>
        <begin position="5"/>
        <end position="173"/>
    </location>
</feature>
<dbReference type="Pfam" id="PF20473">
    <property type="entry name" value="MmeI_Mtase"/>
    <property type="match status" value="1"/>
</dbReference>
<dbReference type="Gene3D" id="3.40.50.150">
    <property type="entry name" value="Vaccinia Virus protein VP39"/>
    <property type="match status" value="1"/>
</dbReference>
<dbReference type="GO" id="GO:0009007">
    <property type="term" value="F:site-specific DNA-methyltransferase (adenine-specific) activity"/>
    <property type="evidence" value="ECO:0007669"/>
    <property type="project" value="UniProtKB-EC"/>
</dbReference>
<keyword evidence="12" id="KW-1185">Reference proteome</keyword>
<dbReference type="InterPro" id="IPR029063">
    <property type="entry name" value="SAM-dependent_MTases_sf"/>
</dbReference>
<keyword evidence="3 11" id="KW-0808">Transferase</keyword>
<dbReference type="InterPro" id="IPR046818">
    <property type="entry name" value="MmeI_C"/>
</dbReference>
<reference evidence="11 12" key="1">
    <citation type="journal article" date="2018" name="Syst. Appl. Microbiol.">
        <title>Corynebacterium heidelbergense sp. nov., isolated from the preen glands of Egyptian geese (Alopochen aegyptiacus).</title>
        <authorList>
            <person name="Braun M.S."/>
            <person name="Wang E."/>
            <person name="Zimmermann S."/>
            <person name="Wink M."/>
        </authorList>
    </citation>
    <scope>NUCLEOTIDE SEQUENCE [LARGE SCALE GENOMIC DNA]</scope>
    <source>
        <strain evidence="11 12">647</strain>
    </source>
</reference>
<feature type="domain" description="MmeI-like helicase spacer" evidence="7">
    <location>
        <begin position="186"/>
        <end position="261"/>
    </location>
</feature>
<dbReference type="Proteomes" id="UP000251577">
    <property type="component" value="Unassembled WGS sequence"/>
</dbReference>
<dbReference type="InterPro" id="IPR046817">
    <property type="entry name" value="MmeI_N"/>
</dbReference>
<dbReference type="Pfam" id="PF20466">
    <property type="entry name" value="MmeI_TRD"/>
    <property type="match status" value="1"/>
</dbReference>
<dbReference type="Pfam" id="PF20467">
    <property type="entry name" value="MmeI_C"/>
    <property type="match status" value="1"/>
</dbReference>
<dbReference type="InterPro" id="IPR050953">
    <property type="entry name" value="N4_N6_ade-DNA_methylase"/>
</dbReference>
<gene>
    <name evidence="11" type="ORF">DLJ54_04285</name>
</gene>
<organism evidence="11 12">
    <name type="scientific">Corynebacterium heidelbergense</name>
    <dbReference type="NCBI Taxonomy" id="2055947"/>
    <lineage>
        <taxon>Bacteria</taxon>
        <taxon>Bacillati</taxon>
        <taxon>Actinomycetota</taxon>
        <taxon>Actinomycetes</taxon>
        <taxon>Mycobacteriales</taxon>
        <taxon>Corynebacteriaceae</taxon>
        <taxon>Corynebacterium</taxon>
    </lineage>
</organism>
<accession>A0A364V6I0</accession>
<dbReference type="InterPro" id="IPR046816">
    <property type="entry name" value="MmeI_Mtase"/>
</dbReference>
<dbReference type="InterPro" id="IPR046819">
    <property type="entry name" value="MmeI_hel"/>
</dbReference>
<dbReference type="Pfam" id="PF20465">
    <property type="entry name" value="MmeI_hel"/>
    <property type="match status" value="1"/>
</dbReference>
<dbReference type="InterPro" id="IPR046820">
    <property type="entry name" value="MmeI_TRD"/>
</dbReference>
<evidence type="ECO:0000313" key="12">
    <source>
        <dbReference type="Proteomes" id="UP000251577"/>
    </source>
</evidence>
<comment type="caution">
    <text evidence="11">The sequence shown here is derived from an EMBL/GenBank/DDBJ whole genome shotgun (WGS) entry which is preliminary data.</text>
</comment>
<dbReference type="Pfam" id="PF20464">
    <property type="entry name" value="MmeI_N"/>
    <property type="match status" value="1"/>
</dbReference>
<dbReference type="SUPFAM" id="SSF53335">
    <property type="entry name" value="S-adenosyl-L-methionine-dependent methyltransferases"/>
    <property type="match status" value="1"/>
</dbReference>
<proteinExistence type="predicted"/>
<evidence type="ECO:0000256" key="3">
    <source>
        <dbReference type="ARBA" id="ARBA00022679"/>
    </source>
</evidence>
<evidence type="ECO:0000259" key="6">
    <source>
        <dbReference type="Pfam" id="PF20464"/>
    </source>
</evidence>
<dbReference type="PANTHER" id="PTHR33841">
    <property type="entry name" value="DNA METHYLTRANSFERASE YEEA-RELATED"/>
    <property type="match status" value="1"/>
</dbReference>
<feature type="region of interest" description="Disordered" evidence="5">
    <location>
        <begin position="907"/>
        <end position="933"/>
    </location>
</feature>
<protein>
    <recommendedName>
        <fullName evidence="1">site-specific DNA-methyltransferase (adenine-specific)</fullName>
        <ecNumber evidence="1">2.1.1.72</ecNumber>
    </recommendedName>
</protein>
<dbReference type="EMBL" id="QHCV01000032">
    <property type="protein sequence ID" value="RAV32221.1"/>
    <property type="molecule type" value="Genomic_DNA"/>
</dbReference>
<evidence type="ECO:0000259" key="9">
    <source>
        <dbReference type="Pfam" id="PF20467"/>
    </source>
</evidence>
<evidence type="ECO:0000256" key="2">
    <source>
        <dbReference type="ARBA" id="ARBA00022603"/>
    </source>
</evidence>
<evidence type="ECO:0000256" key="4">
    <source>
        <dbReference type="ARBA" id="ARBA00047942"/>
    </source>
</evidence>
<sequence length="933" mass="106120">MPPLNLKTIEERVSALAGREEYGEELLFDLLLAYGRPTSSVTRLRTGSLNVAENPESEYAQKNVVYYRDISTDAPLSAAKRETRLLRAVEGLRTHERAVRYTTRFVIASDHRWLAAVDTKTNENRIFPIREIDKHYVFFLPWAGMEKAQFAAERHADTKAAEKMGKLFDALVANNSVTLTTDAERHGLNIFFTRLLFCYFAEDTELFPEGAFTKAIASQTQEDGSDVAQIITDIFAALDEPDKSDLPAHLQEFPYVNGRLFSSEAAYQVPKFDRKSRNLLIEMGRLIWKDINPDIFGSMFQAVVQSGSRSELGQHYTSVPNILKTIEPLFMDALKDQFEESYKSVRKLERLLDRIGQIKVFDPACGSANFLVIAYKELRRLEHAILDRLAALSPQHQTLFSDSVVKIDHFYGIEIDDFATEVAILALWIAKHQMNQEFKEKFGTEPPMIPLQSMGQITCANACRVDWEEVCPHEPEDEIYLIGNPPYLGASMQSKEQKEDLNIVYRLERRPNKIDYIFAWFLKGSEYIATTNAQLAFISTNSVTQGEQADHLFSPIFQLGVEIGYAQTSFTWSNNARNSAGVTVVVISLRPISDNPKYIFTRGVRKSASTINAYLADAPNVTLKRRSSALQLQLPPMIRGSMPTDGGHLLIKPEDRASFLDTDPDLSRYFKKYVGSAEFINSQQRYCLWVTSEDAQALQRIEFFEDRFRRVAENRKKSPRKEVIAAATRPWQFEVCSYRSTNSIIVPSVSSERRKYVPMGFLGPDTVISNLAFAVYDADPWLFALLTSKMHMAWLKAVGGKMKTDYRYSNTIVYNNFPVPHLTEPIQEKLTQAALRILDVREYFCECTLAELYDPDKMPDLLREAHAQNDALVDSIYRKTGFESDEERLAALFKLYEKMIAEEAHAAEHEKANKAAVKKATGRRPKAKKETTA</sequence>
<evidence type="ECO:0000256" key="5">
    <source>
        <dbReference type="SAM" id="MobiDB-lite"/>
    </source>
</evidence>
<keyword evidence="2 11" id="KW-0489">Methyltransferase</keyword>
<dbReference type="PANTHER" id="PTHR33841:SF1">
    <property type="entry name" value="DNA METHYLTRANSFERASE A"/>
    <property type="match status" value="1"/>
</dbReference>
<name>A0A364V6I0_9CORY</name>
<evidence type="ECO:0000313" key="11">
    <source>
        <dbReference type="EMBL" id="RAV32221.1"/>
    </source>
</evidence>
<evidence type="ECO:0000259" key="7">
    <source>
        <dbReference type="Pfam" id="PF20465"/>
    </source>
</evidence>
<evidence type="ECO:0000256" key="1">
    <source>
        <dbReference type="ARBA" id="ARBA00011900"/>
    </source>
</evidence>
<feature type="domain" description="MmeI-like DNA-methyltransferase" evidence="10">
    <location>
        <begin position="339"/>
        <end position="600"/>
    </location>
</feature>
<feature type="domain" description="MmeI-like C-terminal" evidence="9">
    <location>
        <begin position="828"/>
        <end position="900"/>
    </location>
</feature>